<feature type="domain" description="Glycosyltransferase 2-like" evidence="1">
    <location>
        <begin position="14"/>
        <end position="131"/>
    </location>
</feature>
<dbReference type="EC" id="2.4.-.-" evidence="2"/>
<dbReference type="PANTHER" id="PTHR22916">
    <property type="entry name" value="GLYCOSYLTRANSFERASE"/>
    <property type="match status" value="1"/>
</dbReference>
<evidence type="ECO:0000259" key="1">
    <source>
        <dbReference type="Pfam" id="PF00535"/>
    </source>
</evidence>
<comment type="caution">
    <text evidence="2">The sequence shown here is derived from an EMBL/GenBank/DDBJ whole genome shotgun (WGS) entry which is preliminary data.</text>
</comment>
<dbReference type="CDD" id="cd00761">
    <property type="entry name" value="Glyco_tranf_GTA_type"/>
    <property type="match status" value="1"/>
</dbReference>
<dbReference type="FunFam" id="3.90.550.10:FF:000130">
    <property type="entry name" value="Family 2 glycosyl transferase"/>
    <property type="match status" value="1"/>
</dbReference>
<protein>
    <submittedName>
        <fullName evidence="2">Glycosyltransferase family 2 protein</fullName>
        <ecNumber evidence="2">2.4.-.-</ecNumber>
    </submittedName>
</protein>
<name>A0AAW9SI16_9BACT</name>
<keyword evidence="3" id="KW-1185">Reference proteome</keyword>
<keyword evidence="2" id="KW-0808">Transferase</keyword>
<dbReference type="PANTHER" id="PTHR22916:SF3">
    <property type="entry name" value="UDP-GLCNAC:BETAGAL BETA-1,3-N-ACETYLGLUCOSAMINYLTRANSFERASE-LIKE PROTEIN 1"/>
    <property type="match status" value="1"/>
</dbReference>
<keyword evidence="2" id="KW-0328">Glycosyltransferase</keyword>
<gene>
    <name evidence="2" type="ORF">AAG747_23585</name>
</gene>
<evidence type="ECO:0000313" key="3">
    <source>
        <dbReference type="Proteomes" id="UP001403385"/>
    </source>
</evidence>
<sequence length="259" mass="29940">MEESCNHIYPELVSIITPVYNTSPYLSATVESVIRQTYAHWEMIIIDDGSEDQSAAIAHHYSKQDERIRVVSLGKNYGAGVARNAGIKEAKGRYIAFIDSDDIWLPAKLEKQLRFMRDTQAELVHTAYNLIAENGSSLCKHYCPPSKVTYQDMLKTDYIGCSTAIYDTQRIGKVYMPEIRKRQDYGLWLRMMQDIKYAYGLPEQLVLYRIRKGSLSHNKWRLVQVQWDFYVQTARLGVMGGLRSMAYWSFFGLTKYAKN</sequence>
<dbReference type="InterPro" id="IPR029044">
    <property type="entry name" value="Nucleotide-diphossugar_trans"/>
</dbReference>
<dbReference type="GO" id="GO:0016758">
    <property type="term" value="F:hexosyltransferase activity"/>
    <property type="evidence" value="ECO:0007669"/>
    <property type="project" value="UniProtKB-ARBA"/>
</dbReference>
<accession>A0AAW9SI16</accession>
<proteinExistence type="predicted"/>
<dbReference type="Pfam" id="PF00535">
    <property type="entry name" value="Glycos_transf_2"/>
    <property type="match status" value="1"/>
</dbReference>
<evidence type="ECO:0000313" key="2">
    <source>
        <dbReference type="EMBL" id="MEN7550923.1"/>
    </source>
</evidence>
<dbReference type="Gene3D" id="3.90.550.10">
    <property type="entry name" value="Spore Coat Polysaccharide Biosynthesis Protein SpsA, Chain A"/>
    <property type="match status" value="1"/>
</dbReference>
<dbReference type="InterPro" id="IPR001173">
    <property type="entry name" value="Glyco_trans_2-like"/>
</dbReference>
<organism evidence="2 3">
    <name type="scientific">Rapidithrix thailandica</name>
    <dbReference type="NCBI Taxonomy" id="413964"/>
    <lineage>
        <taxon>Bacteria</taxon>
        <taxon>Pseudomonadati</taxon>
        <taxon>Bacteroidota</taxon>
        <taxon>Cytophagia</taxon>
        <taxon>Cytophagales</taxon>
        <taxon>Flammeovirgaceae</taxon>
        <taxon>Rapidithrix</taxon>
    </lineage>
</organism>
<dbReference type="RefSeq" id="WP_346823702.1">
    <property type="nucleotide sequence ID" value="NZ_JBDKWZ010000017.1"/>
</dbReference>
<dbReference type="Proteomes" id="UP001403385">
    <property type="component" value="Unassembled WGS sequence"/>
</dbReference>
<reference evidence="2 3" key="1">
    <citation type="submission" date="2024-04" db="EMBL/GenBank/DDBJ databases">
        <title>Novel genus in family Flammeovirgaceae.</title>
        <authorList>
            <person name="Nguyen T.H."/>
            <person name="Vuong T.Q."/>
            <person name="Le H."/>
            <person name="Kim S.-G."/>
        </authorList>
    </citation>
    <scope>NUCLEOTIDE SEQUENCE [LARGE SCALE GENOMIC DNA]</scope>
    <source>
        <strain evidence="2 3">JCM 23209</strain>
    </source>
</reference>
<dbReference type="EMBL" id="JBDKWZ010000017">
    <property type="protein sequence ID" value="MEN7550923.1"/>
    <property type="molecule type" value="Genomic_DNA"/>
</dbReference>
<dbReference type="AlphaFoldDB" id="A0AAW9SI16"/>
<dbReference type="SUPFAM" id="SSF53448">
    <property type="entry name" value="Nucleotide-diphospho-sugar transferases"/>
    <property type="match status" value="1"/>
</dbReference>